<accession>A0A3D8IEL0</accession>
<dbReference type="OrthoDB" id="5324700at2"/>
<comment type="caution">
    <text evidence="1">The sequence shown here is derived from an EMBL/GenBank/DDBJ whole genome shotgun (WGS) entry which is preliminary data.</text>
</comment>
<evidence type="ECO:0000313" key="2">
    <source>
        <dbReference type="Proteomes" id="UP000256379"/>
    </source>
</evidence>
<keyword evidence="2" id="KW-1185">Reference proteome</keyword>
<dbReference type="Proteomes" id="UP000256379">
    <property type="component" value="Unassembled WGS sequence"/>
</dbReference>
<sequence>MAEQTKQNHYNLVQSLCNANNIASLSQLEANQFLLEFINGELKADEASFVKTDSGDEFVMLPREAITHILGTLKNSHEETTKIMLRHAIRDLIPFDIEDAMAVAMYELEKYRLDDGNLPIVNVKNLAKEIRINHPNLFIQF</sequence>
<reference evidence="1 2" key="1">
    <citation type="submission" date="2018-04" db="EMBL/GenBank/DDBJ databases">
        <title>Novel Campyloabacter and Helicobacter Species and Strains.</title>
        <authorList>
            <person name="Mannion A.J."/>
            <person name="Shen Z."/>
            <person name="Fox J.G."/>
        </authorList>
    </citation>
    <scope>NUCLEOTIDE SEQUENCE [LARGE SCALE GENOMIC DNA]</scope>
    <source>
        <strain evidence="1 2">MIT 17-337</strain>
    </source>
</reference>
<dbReference type="Pfam" id="PF10788">
    <property type="entry name" value="DUF2603"/>
    <property type="match status" value="1"/>
</dbReference>
<organism evidence="1 2">
    <name type="scientific">Helicobacter didelphidarum</name>
    <dbReference type="NCBI Taxonomy" id="2040648"/>
    <lineage>
        <taxon>Bacteria</taxon>
        <taxon>Pseudomonadati</taxon>
        <taxon>Campylobacterota</taxon>
        <taxon>Epsilonproteobacteria</taxon>
        <taxon>Campylobacterales</taxon>
        <taxon>Helicobacteraceae</taxon>
        <taxon>Helicobacter</taxon>
    </lineage>
</organism>
<protein>
    <submittedName>
        <fullName evidence="1">DUF2603 domain-containing protein</fullName>
    </submittedName>
</protein>
<evidence type="ECO:0000313" key="1">
    <source>
        <dbReference type="EMBL" id="RDU63592.1"/>
    </source>
</evidence>
<dbReference type="EMBL" id="NXLQ01000022">
    <property type="protein sequence ID" value="RDU63592.1"/>
    <property type="molecule type" value="Genomic_DNA"/>
</dbReference>
<proteinExistence type="predicted"/>
<dbReference type="RefSeq" id="WP_115543524.1">
    <property type="nucleotide sequence ID" value="NZ_NXLQ01000022.1"/>
</dbReference>
<dbReference type="AlphaFoldDB" id="A0A3D8IEL0"/>
<name>A0A3D8IEL0_9HELI</name>
<dbReference type="InterPro" id="IPR019724">
    <property type="entry name" value="UPF0763"/>
</dbReference>
<gene>
    <name evidence="1" type="ORF">CQA53_08210</name>
</gene>